<evidence type="ECO:0000256" key="1">
    <source>
        <dbReference type="ARBA" id="ARBA00004141"/>
    </source>
</evidence>
<dbReference type="InterPro" id="IPR036259">
    <property type="entry name" value="MFS_trans_sf"/>
</dbReference>
<feature type="transmembrane region" description="Helical" evidence="5">
    <location>
        <begin position="205"/>
        <end position="226"/>
    </location>
</feature>
<evidence type="ECO:0000256" key="2">
    <source>
        <dbReference type="ARBA" id="ARBA00022692"/>
    </source>
</evidence>
<evidence type="ECO:0000256" key="5">
    <source>
        <dbReference type="SAM" id="Phobius"/>
    </source>
</evidence>
<dbReference type="Proteomes" id="UP001218218">
    <property type="component" value="Unassembled WGS sequence"/>
</dbReference>
<evidence type="ECO:0000313" key="6">
    <source>
        <dbReference type="EMBL" id="KAJ7301360.1"/>
    </source>
</evidence>
<proteinExistence type="predicted"/>
<dbReference type="AlphaFoldDB" id="A0AAD6YYS7"/>
<dbReference type="EMBL" id="JARIHO010000137">
    <property type="protein sequence ID" value="KAJ7301360.1"/>
    <property type="molecule type" value="Genomic_DNA"/>
</dbReference>
<feature type="transmembrane region" description="Helical" evidence="5">
    <location>
        <begin position="268"/>
        <end position="290"/>
    </location>
</feature>
<feature type="transmembrane region" description="Helical" evidence="5">
    <location>
        <begin position="108"/>
        <end position="127"/>
    </location>
</feature>
<accession>A0AAD6YYS7</accession>
<evidence type="ECO:0000256" key="3">
    <source>
        <dbReference type="ARBA" id="ARBA00022989"/>
    </source>
</evidence>
<gene>
    <name evidence="6" type="ORF">DFH08DRAFT_103647</name>
</gene>
<feature type="transmembrane region" description="Helical" evidence="5">
    <location>
        <begin position="407"/>
        <end position="428"/>
    </location>
</feature>
<dbReference type="SUPFAM" id="SSF103473">
    <property type="entry name" value="MFS general substrate transporter"/>
    <property type="match status" value="1"/>
</dbReference>
<feature type="transmembrane region" description="Helical" evidence="5">
    <location>
        <begin position="379"/>
        <end position="400"/>
    </location>
</feature>
<dbReference type="GO" id="GO:0022857">
    <property type="term" value="F:transmembrane transporter activity"/>
    <property type="evidence" value="ECO:0007669"/>
    <property type="project" value="TreeGrafter"/>
</dbReference>
<feature type="transmembrane region" description="Helical" evidence="5">
    <location>
        <begin position="349"/>
        <end position="373"/>
    </location>
</feature>
<feature type="transmembrane region" description="Helical" evidence="5">
    <location>
        <begin position="434"/>
        <end position="451"/>
    </location>
</feature>
<comment type="subcellular location">
    <subcellularLocation>
        <location evidence="1">Membrane</location>
        <topology evidence="1">Multi-pass membrane protein</topology>
    </subcellularLocation>
</comment>
<feature type="transmembrane region" description="Helical" evidence="5">
    <location>
        <begin position="179"/>
        <end position="199"/>
    </location>
</feature>
<keyword evidence="4 5" id="KW-0472">Membrane</keyword>
<dbReference type="PANTHER" id="PTHR23507">
    <property type="entry name" value="ZGC:174356"/>
    <property type="match status" value="1"/>
</dbReference>
<dbReference type="Gene3D" id="1.20.1250.20">
    <property type="entry name" value="MFS general substrate transporter like domains"/>
    <property type="match status" value="1"/>
</dbReference>
<sequence length="473" mass="51451">MSSSLRETDPLLPRVPAAPSRRKPSFVWLIPVVVLASICRGISMFARFEHYQKTFCPVSQPCGSFSKWLELPGITVMIQTWGVWASFIVSFLSVGWWSALGDRRGRKIVLFASILGTAFLDLMYLIVANVSLSPSREDAQDLLSVGLIAEGLLGGFATYNGVVHAYAFDVASTPLSRPVLFGVVDALSFVGFIIGAIIGKLTRYNVSYIFSIFIAIANLAFIYAVLPKSLKQQDGARSVTSQPSVFKSVFSPISVFFRGAGSPKSIPLLGLAFYVFSLTSAMETSVLRWTPSSPFLPGFPRWLLLTTPRILELATLLCIIPGIAWYWQRKYGTTERAGLHLAATLSHNSILVGALSCIAVLVFCIPNTATVLYPIFAPLYPLSVAATPALYALGAAYFVALGRRAEIGSLFGALAIWGELALYMSYSLYGPGEYVFWESAFYLVVALILLLPDPPRSQEEGVSQAGESQVCNA</sequence>
<organism evidence="6 7">
    <name type="scientific">Mycena albidolilacea</name>
    <dbReference type="NCBI Taxonomy" id="1033008"/>
    <lineage>
        <taxon>Eukaryota</taxon>
        <taxon>Fungi</taxon>
        <taxon>Dikarya</taxon>
        <taxon>Basidiomycota</taxon>
        <taxon>Agaricomycotina</taxon>
        <taxon>Agaricomycetes</taxon>
        <taxon>Agaricomycetidae</taxon>
        <taxon>Agaricales</taxon>
        <taxon>Marasmiineae</taxon>
        <taxon>Mycenaceae</taxon>
        <taxon>Mycena</taxon>
    </lineage>
</organism>
<protein>
    <submittedName>
        <fullName evidence="6">Uncharacterized protein</fullName>
    </submittedName>
</protein>
<name>A0AAD6YYS7_9AGAR</name>
<evidence type="ECO:0000256" key="4">
    <source>
        <dbReference type="ARBA" id="ARBA00023136"/>
    </source>
</evidence>
<feature type="transmembrane region" description="Helical" evidence="5">
    <location>
        <begin position="26"/>
        <end position="46"/>
    </location>
</feature>
<dbReference type="PANTHER" id="PTHR23507:SF1">
    <property type="entry name" value="FI18259P1-RELATED"/>
    <property type="match status" value="1"/>
</dbReference>
<keyword evidence="7" id="KW-1185">Reference proteome</keyword>
<keyword evidence="2 5" id="KW-0812">Transmembrane</keyword>
<evidence type="ECO:0000313" key="7">
    <source>
        <dbReference type="Proteomes" id="UP001218218"/>
    </source>
</evidence>
<reference evidence="6" key="1">
    <citation type="submission" date="2023-03" db="EMBL/GenBank/DDBJ databases">
        <title>Massive genome expansion in bonnet fungi (Mycena s.s.) driven by repeated elements and novel gene families across ecological guilds.</title>
        <authorList>
            <consortium name="Lawrence Berkeley National Laboratory"/>
            <person name="Harder C.B."/>
            <person name="Miyauchi S."/>
            <person name="Viragh M."/>
            <person name="Kuo A."/>
            <person name="Thoen E."/>
            <person name="Andreopoulos B."/>
            <person name="Lu D."/>
            <person name="Skrede I."/>
            <person name="Drula E."/>
            <person name="Henrissat B."/>
            <person name="Morin E."/>
            <person name="Kohler A."/>
            <person name="Barry K."/>
            <person name="LaButti K."/>
            <person name="Morin E."/>
            <person name="Salamov A."/>
            <person name="Lipzen A."/>
            <person name="Mereny Z."/>
            <person name="Hegedus B."/>
            <person name="Baldrian P."/>
            <person name="Stursova M."/>
            <person name="Weitz H."/>
            <person name="Taylor A."/>
            <person name="Grigoriev I.V."/>
            <person name="Nagy L.G."/>
            <person name="Martin F."/>
            <person name="Kauserud H."/>
        </authorList>
    </citation>
    <scope>NUCLEOTIDE SEQUENCE</scope>
    <source>
        <strain evidence="6">CBHHK002</strain>
    </source>
</reference>
<feature type="transmembrane region" description="Helical" evidence="5">
    <location>
        <begin position="310"/>
        <end position="328"/>
    </location>
</feature>
<feature type="transmembrane region" description="Helical" evidence="5">
    <location>
        <begin position="147"/>
        <end position="167"/>
    </location>
</feature>
<keyword evidence="3 5" id="KW-1133">Transmembrane helix</keyword>
<feature type="transmembrane region" description="Helical" evidence="5">
    <location>
        <begin position="74"/>
        <end position="96"/>
    </location>
</feature>
<comment type="caution">
    <text evidence="6">The sequence shown here is derived from an EMBL/GenBank/DDBJ whole genome shotgun (WGS) entry which is preliminary data.</text>
</comment>
<dbReference type="GO" id="GO:0016020">
    <property type="term" value="C:membrane"/>
    <property type="evidence" value="ECO:0007669"/>
    <property type="project" value="UniProtKB-SubCell"/>
</dbReference>